<gene>
    <name evidence="1" type="ORF">SteCoe_1533</name>
</gene>
<evidence type="ECO:0000313" key="1">
    <source>
        <dbReference type="EMBL" id="OMJ95159.1"/>
    </source>
</evidence>
<protein>
    <submittedName>
        <fullName evidence="1">Uncharacterized protein</fullName>
    </submittedName>
</protein>
<keyword evidence="2" id="KW-1185">Reference proteome</keyword>
<sequence>MCKLNILCKQLDGQCDCYQKNTRALEVSQAHSSLLCSILSFIKDQPDIMRSLSESSSIPIDHVLSSFSTIENTFGTVSSPQTQDSSIEISTDLQVNVISDIPSRIFIGKHFSLMAEIVNTNFVKAQLDEPQKFQIVLVGRRDGLEKLVAAEEVTSGVALFRKIVINEEITDCSLVVKIKGRSEITQFSQDVEIKSKKSIGKLLKRFKSEEIPI</sequence>
<dbReference type="AlphaFoldDB" id="A0A1R2D1L2"/>
<comment type="caution">
    <text evidence="1">The sequence shown here is derived from an EMBL/GenBank/DDBJ whole genome shotgun (WGS) entry which is preliminary data.</text>
</comment>
<organism evidence="1 2">
    <name type="scientific">Stentor coeruleus</name>
    <dbReference type="NCBI Taxonomy" id="5963"/>
    <lineage>
        <taxon>Eukaryota</taxon>
        <taxon>Sar</taxon>
        <taxon>Alveolata</taxon>
        <taxon>Ciliophora</taxon>
        <taxon>Postciliodesmatophora</taxon>
        <taxon>Heterotrichea</taxon>
        <taxon>Heterotrichida</taxon>
        <taxon>Stentoridae</taxon>
        <taxon>Stentor</taxon>
    </lineage>
</organism>
<proteinExistence type="predicted"/>
<dbReference type="Proteomes" id="UP000187209">
    <property type="component" value="Unassembled WGS sequence"/>
</dbReference>
<evidence type="ECO:0000313" key="2">
    <source>
        <dbReference type="Proteomes" id="UP000187209"/>
    </source>
</evidence>
<reference evidence="1 2" key="1">
    <citation type="submission" date="2016-11" db="EMBL/GenBank/DDBJ databases">
        <title>The macronuclear genome of Stentor coeruleus: a giant cell with tiny introns.</title>
        <authorList>
            <person name="Slabodnick M."/>
            <person name="Ruby J.G."/>
            <person name="Reiff S.B."/>
            <person name="Swart E.C."/>
            <person name="Gosai S."/>
            <person name="Prabakaran S."/>
            <person name="Witkowska E."/>
            <person name="Larue G.E."/>
            <person name="Fisher S."/>
            <person name="Freeman R.M."/>
            <person name="Gunawardena J."/>
            <person name="Chu W."/>
            <person name="Stover N.A."/>
            <person name="Gregory B.D."/>
            <person name="Nowacki M."/>
            <person name="Derisi J."/>
            <person name="Roy S.W."/>
            <person name="Marshall W.F."/>
            <person name="Sood P."/>
        </authorList>
    </citation>
    <scope>NUCLEOTIDE SEQUENCE [LARGE SCALE GENOMIC DNA]</scope>
    <source>
        <strain evidence="1">WM001</strain>
    </source>
</reference>
<accession>A0A1R2D1L2</accession>
<name>A0A1R2D1L2_9CILI</name>
<dbReference type="EMBL" id="MPUH01000016">
    <property type="protein sequence ID" value="OMJ95159.1"/>
    <property type="molecule type" value="Genomic_DNA"/>
</dbReference>